<sequence length="226" mass="25022">MAAFSTREPFPSILSLEDLTSPIVTLFVGPHATPMKAHKHILTKCQYFAKCLASGRFKESIDNEINLPDDDPVGFAKVVGFLYTHKLYYGNDSDTKLLARKLSGTSDHTSELISAHAMADKYCIKEMRTRVEALLDEALCAEHLAWRHFQQIEALGLRGFYLWQKLKKQVACDALSDLVSNSTGTLKAMLDDGLASDPDLQVELLREIAAAGSKYPLSAPSGFTWP</sequence>
<dbReference type="InterPro" id="IPR011333">
    <property type="entry name" value="SKP1/BTB/POZ_sf"/>
</dbReference>
<dbReference type="SMART" id="SM00225">
    <property type="entry name" value="BTB"/>
    <property type="match status" value="1"/>
</dbReference>
<keyword evidence="3" id="KW-1185">Reference proteome</keyword>
<dbReference type="SUPFAM" id="SSF54695">
    <property type="entry name" value="POZ domain"/>
    <property type="match status" value="1"/>
</dbReference>
<evidence type="ECO:0000259" key="1">
    <source>
        <dbReference type="PROSITE" id="PS50097"/>
    </source>
</evidence>
<feature type="domain" description="BTB" evidence="1">
    <location>
        <begin position="24"/>
        <end position="91"/>
    </location>
</feature>
<dbReference type="PANTHER" id="PTHR47843">
    <property type="entry name" value="BTB DOMAIN-CONTAINING PROTEIN-RELATED"/>
    <property type="match status" value="1"/>
</dbReference>
<dbReference type="EMBL" id="JAXLQG010000011">
    <property type="protein sequence ID" value="KAK5534663.1"/>
    <property type="molecule type" value="Genomic_DNA"/>
</dbReference>
<protein>
    <recommendedName>
        <fullName evidence="1">BTB domain-containing protein</fullName>
    </recommendedName>
</protein>
<gene>
    <name evidence="2" type="ORF">LTR25_006695</name>
</gene>
<dbReference type="Pfam" id="PF00651">
    <property type="entry name" value="BTB"/>
    <property type="match status" value="1"/>
</dbReference>
<reference evidence="2 3" key="1">
    <citation type="submission" date="2023-06" db="EMBL/GenBank/DDBJ databases">
        <title>Black Yeasts Isolated from many extreme environments.</title>
        <authorList>
            <person name="Coleine C."/>
            <person name="Stajich J.E."/>
            <person name="Selbmann L."/>
        </authorList>
    </citation>
    <scope>NUCLEOTIDE SEQUENCE [LARGE SCALE GENOMIC DNA]</scope>
    <source>
        <strain evidence="2 3">CCFEE 5887</strain>
    </source>
</reference>
<proteinExistence type="predicted"/>
<dbReference type="InterPro" id="IPR000210">
    <property type="entry name" value="BTB/POZ_dom"/>
</dbReference>
<name>A0AAV9Q404_9PEZI</name>
<dbReference type="Gene3D" id="3.30.710.10">
    <property type="entry name" value="Potassium Channel Kv1.1, Chain A"/>
    <property type="match status" value="1"/>
</dbReference>
<dbReference type="PANTHER" id="PTHR47843:SF2">
    <property type="entry name" value="BTB DOMAIN-CONTAINING PROTEIN"/>
    <property type="match status" value="1"/>
</dbReference>
<evidence type="ECO:0000313" key="3">
    <source>
        <dbReference type="Proteomes" id="UP001345827"/>
    </source>
</evidence>
<accession>A0AAV9Q404</accession>
<dbReference type="Proteomes" id="UP001345827">
    <property type="component" value="Unassembled WGS sequence"/>
</dbReference>
<dbReference type="CDD" id="cd18186">
    <property type="entry name" value="BTB_POZ_ZBTB_KLHL-like"/>
    <property type="match status" value="1"/>
</dbReference>
<evidence type="ECO:0000313" key="2">
    <source>
        <dbReference type="EMBL" id="KAK5534663.1"/>
    </source>
</evidence>
<dbReference type="AlphaFoldDB" id="A0AAV9Q404"/>
<comment type="caution">
    <text evidence="2">The sequence shown here is derived from an EMBL/GenBank/DDBJ whole genome shotgun (WGS) entry which is preliminary data.</text>
</comment>
<organism evidence="2 3">
    <name type="scientific">Vermiconidia calcicola</name>
    <dbReference type="NCBI Taxonomy" id="1690605"/>
    <lineage>
        <taxon>Eukaryota</taxon>
        <taxon>Fungi</taxon>
        <taxon>Dikarya</taxon>
        <taxon>Ascomycota</taxon>
        <taxon>Pezizomycotina</taxon>
        <taxon>Dothideomycetes</taxon>
        <taxon>Dothideomycetidae</taxon>
        <taxon>Mycosphaerellales</taxon>
        <taxon>Extremaceae</taxon>
        <taxon>Vermiconidia</taxon>
    </lineage>
</organism>
<dbReference type="PROSITE" id="PS50097">
    <property type="entry name" value="BTB"/>
    <property type="match status" value="1"/>
</dbReference>